<dbReference type="InterPro" id="IPR041617">
    <property type="entry name" value="TPR_MalT"/>
</dbReference>
<dbReference type="InterPro" id="IPR019734">
    <property type="entry name" value="TPR_rpt"/>
</dbReference>
<dbReference type="Proteomes" id="UP000002745">
    <property type="component" value="Chromosome"/>
</dbReference>
<dbReference type="EMBL" id="CP001678">
    <property type="protein sequence ID" value="ACT60591.1"/>
    <property type="molecule type" value="Genomic_DNA"/>
</dbReference>
<dbReference type="SUPFAM" id="SSF48452">
    <property type="entry name" value="TPR-like"/>
    <property type="match status" value="2"/>
</dbReference>
<sequence>MTDAKNIEIANSTAEKTDVFISYSSKDRDKAAMVASALTKAGLNVWWDRSLLPGDSYEITIEKALKDAKAVVVCWTENAVASDWVRSEADDARVNGKLCPVMLQACDIPKPFDRVHTEMLMNWHGNRDHHAFQELEEAVKARVEGRAAKAIPWKRKWITRGALVSFLAMAGVAAANVSLIKDLLVDDDARIEKLVSEQIAAALAASGQDLDARSAESLKDAVNAVFRSSDVEKAAAREALAAGNVEEAALSLAEVAAKQAQAAGDAVNAAAQSYSEAGALFAATDTAKAVDAYEQSLKLVPSNPDAANGLAPLYERMGRMDEAEALYNSILTGAGQTDEKWEAKALGNLALMAQSRGEYQTALDGLTKVKAIFEKQRDQEAVARALVNLGNLTHAMGDYEKSMSYSKRALALSKQLGLPKGEAAALGNIGYAYMSMGDVDAARENYALSLEAMDRAGMETEKGNAYLNLTSMLSNEGKLDEAEAMARKALALADKMQSRLIEGGALNHLAIIARERGEFDEALLHHEQAISALEKINSRELIVKELWSQSYTAEDMGDKAEIVRLLKEAVSVADQMQDHTTQVRALMKLAQAVAMQSTAEEALGYVEDAQQRCVEADDGACLGMVLLARSDYVAYMGNMQGAVDMLGQSVDAYASVNDVDGQLNALRQIANLASRASVASLVIQATDESLALARMQSPVDVSGLSTDLERRVQAFYELDDYESAMGAAKENLTLLKDYNGEYAPIMKANAHVMVANLSRAQGETESIDAHFQSAISILEISGTNPEQLASIRQMAAQ</sequence>
<evidence type="ECO:0000313" key="4">
    <source>
        <dbReference type="Proteomes" id="UP000002745"/>
    </source>
</evidence>
<dbReference type="Pfam" id="PF14559">
    <property type="entry name" value="TPR_19"/>
    <property type="match status" value="1"/>
</dbReference>
<dbReference type="HOGENOM" id="CLU_352602_0_0_5"/>
<evidence type="ECO:0000313" key="3">
    <source>
        <dbReference type="EMBL" id="ACT60591.1"/>
    </source>
</evidence>
<dbReference type="InterPro" id="IPR000157">
    <property type="entry name" value="TIR_dom"/>
</dbReference>
<dbReference type="SMART" id="SM00028">
    <property type="entry name" value="TPR"/>
    <property type="match status" value="7"/>
</dbReference>
<dbReference type="eggNOG" id="COG0457">
    <property type="taxonomic scope" value="Bacteria"/>
</dbReference>
<evidence type="ECO:0000259" key="2">
    <source>
        <dbReference type="PROSITE" id="PS50104"/>
    </source>
</evidence>
<dbReference type="Pfam" id="PF17874">
    <property type="entry name" value="TPR_MalT"/>
    <property type="match status" value="1"/>
</dbReference>
<dbReference type="RefSeq" id="WP_015828741.1">
    <property type="nucleotide sequence ID" value="NC_012982.1"/>
</dbReference>
<dbReference type="InterPro" id="IPR035897">
    <property type="entry name" value="Toll_tir_struct_dom_sf"/>
</dbReference>
<reference evidence="4" key="1">
    <citation type="journal article" date="2011" name="J. Bacteriol.">
        <title>Genome sequences of eight morphologically diverse alphaproteobacteria.</title>
        <authorList>
            <consortium name="US DOE Joint Genome Institute"/>
            <person name="Brown P.J."/>
            <person name="Kysela D.T."/>
            <person name="Buechlein A."/>
            <person name="Hemmerich C."/>
            <person name="Brun Y.V."/>
        </authorList>
    </citation>
    <scope>NUCLEOTIDE SEQUENCE [LARGE SCALE GENOMIC DNA]</scope>
    <source>
        <strain evidence="4">ATCC 49814 / DSM 5838 / IFAM 1418</strain>
    </source>
</reference>
<dbReference type="GO" id="GO:0007165">
    <property type="term" value="P:signal transduction"/>
    <property type="evidence" value="ECO:0007669"/>
    <property type="project" value="InterPro"/>
</dbReference>
<dbReference type="AlphaFoldDB" id="C6XR60"/>
<dbReference type="KEGG" id="hba:Hbal_2922"/>
<proteinExistence type="predicted"/>
<name>C6XR60_HIRBI</name>
<dbReference type="Gene3D" id="1.25.40.10">
    <property type="entry name" value="Tetratricopeptide repeat domain"/>
    <property type="match status" value="4"/>
</dbReference>
<dbReference type="Gene3D" id="3.40.50.10140">
    <property type="entry name" value="Toll/interleukin-1 receptor homology (TIR) domain"/>
    <property type="match status" value="1"/>
</dbReference>
<dbReference type="OrthoDB" id="105971at2"/>
<dbReference type="Pfam" id="PF13676">
    <property type="entry name" value="TIR_2"/>
    <property type="match status" value="1"/>
</dbReference>
<dbReference type="STRING" id="582402.Hbal_2922"/>
<evidence type="ECO:0000256" key="1">
    <source>
        <dbReference type="PROSITE-ProRule" id="PRU00339"/>
    </source>
</evidence>
<dbReference type="SUPFAM" id="SSF52200">
    <property type="entry name" value="Toll/Interleukin receptor TIR domain"/>
    <property type="match status" value="1"/>
</dbReference>
<organism evidence="3 4">
    <name type="scientific">Hirschia baltica (strain ATCC 49814 / DSM 5838 / IFAM 1418)</name>
    <dbReference type="NCBI Taxonomy" id="582402"/>
    <lineage>
        <taxon>Bacteria</taxon>
        <taxon>Pseudomonadati</taxon>
        <taxon>Pseudomonadota</taxon>
        <taxon>Alphaproteobacteria</taxon>
        <taxon>Hyphomonadales</taxon>
        <taxon>Hyphomonadaceae</taxon>
        <taxon>Hirschia</taxon>
    </lineage>
</organism>
<keyword evidence="4" id="KW-1185">Reference proteome</keyword>
<dbReference type="PROSITE" id="PS50005">
    <property type="entry name" value="TPR"/>
    <property type="match status" value="1"/>
</dbReference>
<feature type="domain" description="TIR" evidence="2">
    <location>
        <begin position="15"/>
        <end position="143"/>
    </location>
</feature>
<protein>
    <submittedName>
        <fullName evidence="3">TPR repeat-containing protein</fullName>
    </submittedName>
</protein>
<gene>
    <name evidence="3" type="ordered locus">Hbal_2922</name>
</gene>
<feature type="repeat" description="TPR" evidence="1">
    <location>
        <begin position="383"/>
        <end position="416"/>
    </location>
</feature>
<dbReference type="PANTHER" id="PTHR10098">
    <property type="entry name" value="RAPSYN-RELATED"/>
    <property type="match status" value="1"/>
</dbReference>
<dbReference type="PROSITE" id="PS50104">
    <property type="entry name" value="TIR"/>
    <property type="match status" value="1"/>
</dbReference>
<accession>C6XR60</accession>
<keyword evidence="1" id="KW-0802">TPR repeat</keyword>
<dbReference type="InterPro" id="IPR011990">
    <property type="entry name" value="TPR-like_helical_dom_sf"/>
</dbReference>